<dbReference type="GO" id="GO:0004733">
    <property type="term" value="F:pyridoxamine phosphate oxidase activity"/>
    <property type="evidence" value="ECO:0007669"/>
    <property type="project" value="InterPro"/>
</dbReference>
<keyword evidence="4" id="KW-0560">Oxidoreductase</keyword>
<evidence type="ECO:0000313" key="7">
    <source>
        <dbReference type="EMBL" id="PRX12792.1"/>
    </source>
</evidence>
<dbReference type="AlphaFoldDB" id="A0A084JVJ4"/>
<dbReference type="OrthoDB" id="1493996at2"/>
<dbReference type="InterPro" id="IPR000659">
    <property type="entry name" value="Pyridox_Oxase"/>
</dbReference>
<dbReference type="GO" id="GO:0010181">
    <property type="term" value="F:FMN binding"/>
    <property type="evidence" value="ECO:0007669"/>
    <property type="project" value="InterPro"/>
</dbReference>
<dbReference type="Proteomes" id="UP000028531">
    <property type="component" value="Unassembled WGS sequence"/>
</dbReference>
<sequence length="181" mass="21212">MLNNFFEELKAEFKSALSKRNHPFKYITLSTIDGDLKPQSRTVVLREIHDNLDCIIFTDSRTDKVKQLNDNAQACLLAYHPKKLLQLKLNGKLYPIEDSIETKRLFQKVGEKAIKDYTTIQAPGTSILNPDHVDYRERNENHFLALKFVPDQWEALKLKRPHHLRAIFDKDNDWKGQWLVP</sequence>
<feature type="domain" description="Pyridoxamine 5'-phosphate oxidase Alr4036 family FMN-binding" evidence="5">
    <location>
        <begin position="10"/>
        <end position="94"/>
    </location>
</feature>
<keyword evidence="2" id="KW-0285">Flavoprotein</keyword>
<evidence type="ECO:0000259" key="5">
    <source>
        <dbReference type="Pfam" id="PF12766"/>
    </source>
</evidence>
<keyword evidence="3" id="KW-0288">FMN</keyword>
<evidence type="ECO:0000313" key="8">
    <source>
        <dbReference type="Proteomes" id="UP000028531"/>
    </source>
</evidence>
<dbReference type="InterPro" id="IPR024624">
    <property type="entry name" value="Pyridox_Oxase_Alr4036_FMN-bd"/>
</dbReference>
<evidence type="ECO:0000313" key="6">
    <source>
        <dbReference type="EMBL" id="KEZ92978.1"/>
    </source>
</evidence>
<evidence type="ECO:0000313" key="9">
    <source>
        <dbReference type="Proteomes" id="UP000239997"/>
    </source>
</evidence>
<organism evidence="6 8">
    <name type="scientific">Nonlabens ulvanivorans</name>
    <name type="common">Persicivirga ulvanivorans</name>
    <dbReference type="NCBI Taxonomy" id="906888"/>
    <lineage>
        <taxon>Bacteria</taxon>
        <taxon>Pseudomonadati</taxon>
        <taxon>Bacteroidota</taxon>
        <taxon>Flavobacteriia</taxon>
        <taxon>Flavobacteriales</taxon>
        <taxon>Flavobacteriaceae</taxon>
        <taxon>Nonlabens</taxon>
    </lineage>
</organism>
<dbReference type="PANTHER" id="PTHR10851:SF3">
    <property type="entry name" value="PYRIDOXINE_PYRIDOXAMINE 5'-PHOSPHATE OXIDASE 2"/>
    <property type="match status" value="1"/>
</dbReference>
<dbReference type="PANTHER" id="PTHR10851">
    <property type="entry name" value="PYRIDOXINE-5-PHOSPHATE OXIDASE"/>
    <property type="match status" value="1"/>
</dbReference>
<dbReference type="GO" id="GO:0008615">
    <property type="term" value="P:pyridoxine biosynthetic process"/>
    <property type="evidence" value="ECO:0007669"/>
    <property type="project" value="InterPro"/>
</dbReference>
<keyword evidence="9" id="KW-1185">Reference proteome</keyword>
<dbReference type="SUPFAM" id="SSF50475">
    <property type="entry name" value="FMN-binding split barrel"/>
    <property type="match status" value="1"/>
</dbReference>
<dbReference type="EMBL" id="PVNA01000005">
    <property type="protein sequence ID" value="PRX12792.1"/>
    <property type="molecule type" value="Genomic_DNA"/>
</dbReference>
<evidence type="ECO:0000256" key="3">
    <source>
        <dbReference type="ARBA" id="ARBA00022643"/>
    </source>
</evidence>
<dbReference type="RefSeq" id="WP_036584469.1">
    <property type="nucleotide sequence ID" value="NZ_JPJI01000032.1"/>
</dbReference>
<reference evidence="7 9" key="2">
    <citation type="submission" date="2018-03" db="EMBL/GenBank/DDBJ databases">
        <title>Genomic Encyclopedia of Archaeal and Bacterial Type Strains, Phase II (KMG-II): from individual species to whole genera.</title>
        <authorList>
            <person name="Goeker M."/>
        </authorList>
    </citation>
    <scope>NUCLEOTIDE SEQUENCE [LARGE SCALE GENOMIC DNA]</scope>
    <source>
        <strain evidence="7 9">DSM 22727</strain>
    </source>
</reference>
<accession>A0A084JVJ4</accession>
<proteinExistence type="predicted"/>
<comment type="cofactor">
    <cofactor evidence="1">
        <name>FMN</name>
        <dbReference type="ChEBI" id="CHEBI:58210"/>
    </cofactor>
</comment>
<dbReference type="InterPro" id="IPR012349">
    <property type="entry name" value="Split_barrel_FMN-bd"/>
</dbReference>
<dbReference type="Proteomes" id="UP000239997">
    <property type="component" value="Unassembled WGS sequence"/>
</dbReference>
<evidence type="ECO:0000256" key="1">
    <source>
        <dbReference type="ARBA" id="ARBA00001917"/>
    </source>
</evidence>
<dbReference type="Pfam" id="PF12766">
    <property type="entry name" value="Pyridox_oxase_2"/>
    <property type="match status" value="1"/>
</dbReference>
<name>A0A084JVJ4_NONUL</name>
<reference evidence="6 8" key="1">
    <citation type="submission" date="2014-07" db="EMBL/GenBank/DDBJ databases">
        <title>Draft genome sequence of Nonlabens ulvanivorans, an ulvan degrading bacterium.</title>
        <authorList>
            <person name="Kopel M."/>
            <person name="Helbert W."/>
            <person name="Henrissat B."/>
            <person name="Doniger T."/>
            <person name="Banin E."/>
        </authorList>
    </citation>
    <scope>NUCLEOTIDE SEQUENCE [LARGE SCALE GENOMIC DNA]</scope>
    <source>
        <strain evidence="6 8">PLR</strain>
    </source>
</reference>
<evidence type="ECO:0000256" key="4">
    <source>
        <dbReference type="ARBA" id="ARBA00023002"/>
    </source>
</evidence>
<dbReference type="Gene3D" id="2.30.110.10">
    <property type="entry name" value="Electron Transport, Fmn-binding Protein, Chain A"/>
    <property type="match status" value="1"/>
</dbReference>
<evidence type="ECO:0000256" key="2">
    <source>
        <dbReference type="ARBA" id="ARBA00022630"/>
    </source>
</evidence>
<protein>
    <submittedName>
        <fullName evidence="7">Pyridoxine/pyridoxamine 5'-phosphate oxidase</fullName>
    </submittedName>
</protein>
<gene>
    <name evidence="6" type="ORF">IL45_12690</name>
    <name evidence="7" type="ORF">LY02_02444</name>
</gene>
<dbReference type="EMBL" id="JPJI01000032">
    <property type="protein sequence ID" value="KEZ92978.1"/>
    <property type="molecule type" value="Genomic_DNA"/>
</dbReference>
<comment type="caution">
    <text evidence="6">The sequence shown here is derived from an EMBL/GenBank/DDBJ whole genome shotgun (WGS) entry which is preliminary data.</text>
</comment>